<dbReference type="OrthoDB" id="2309532at2759"/>
<comment type="caution">
    <text evidence="1">The sequence shown here is derived from an EMBL/GenBank/DDBJ whole genome shotgun (WGS) entry which is preliminary data.</text>
</comment>
<dbReference type="EMBL" id="CAJVPZ010046993">
    <property type="protein sequence ID" value="CAG8771829.1"/>
    <property type="molecule type" value="Genomic_DNA"/>
</dbReference>
<feature type="non-terminal residue" evidence="1">
    <location>
        <position position="1"/>
    </location>
</feature>
<dbReference type="Proteomes" id="UP000789396">
    <property type="component" value="Unassembled WGS sequence"/>
</dbReference>
<reference evidence="1" key="1">
    <citation type="submission" date="2021-06" db="EMBL/GenBank/DDBJ databases">
        <authorList>
            <person name="Kallberg Y."/>
            <person name="Tangrot J."/>
            <person name="Rosling A."/>
        </authorList>
    </citation>
    <scope>NUCLEOTIDE SEQUENCE</scope>
    <source>
        <strain evidence="1">IN212</strain>
    </source>
</reference>
<name>A0A9N9JBT8_9GLOM</name>
<gene>
    <name evidence="1" type="ORF">RFULGI_LOCUS15114</name>
</gene>
<keyword evidence="2" id="KW-1185">Reference proteome</keyword>
<accession>A0A9N9JBT8</accession>
<evidence type="ECO:0000313" key="2">
    <source>
        <dbReference type="Proteomes" id="UP000789396"/>
    </source>
</evidence>
<protein>
    <submittedName>
        <fullName evidence="1">20137_t:CDS:1</fullName>
    </submittedName>
</protein>
<organism evidence="1 2">
    <name type="scientific">Racocetra fulgida</name>
    <dbReference type="NCBI Taxonomy" id="60492"/>
    <lineage>
        <taxon>Eukaryota</taxon>
        <taxon>Fungi</taxon>
        <taxon>Fungi incertae sedis</taxon>
        <taxon>Mucoromycota</taxon>
        <taxon>Glomeromycotina</taxon>
        <taxon>Glomeromycetes</taxon>
        <taxon>Diversisporales</taxon>
        <taxon>Gigasporaceae</taxon>
        <taxon>Racocetra</taxon>
    </lineage>
</organism>
<sequence length="118" mass="13159">LLIVSRVLELKNLPVAFQDPAIVTAILRALPDIKKEMPALVFQWNDAGFNDVPATPNCRNGIAGQTKVAFIGILVENGAKNWNDCVLTFPDGTSIGTWKKVIPAWYETFFHDLDYLEQ</sequence>
<dbReference type="AlphaFoldDB" id="A0A9N9JBT8"/>
<proteinExistence type="predicted"/>
<evidence type="ECO:0000313" key="1">
    <source>
        <dbReference type="EMBL" id="CAG8771829.1"/>
    </source>
</evidence>